<reference evidence="1" key="1">
    <citation type="submission" date="2021-01" db="EMBL/GenBank/DDBJ databases">
        <authorList>
            <consortium name="Genoscope - CEA"/>
            <person name="William W."/>
        </authorList>
    </citation>
    <scope>NUCLEOTIDE SEQUENCE</scope>
</reference>
<organism evidence="1 2">
    <name type="scientific">Paramecium pentaurelia</name>
    <dbReference type="NCBI Taxonomy" id="43138"/>
    <lineage>
        <taxon>Eukaryota</taxon>
        <taxon>Sar</taxon>
        <taxon>Alveolata</taxon>
        <taxon>Ciliophora</taxon>
        <taxon>Intramacronucleata</taxon>
        <taxon>Oligohymenophorea</taxon>
        <taxon>Peniculida</taxon>
        <taxon>Parameciidae</taxon>
        <taxon>Paramecium</taxon>
    </lineage>
</organism>
<dbReference type="Proteomes" id="UP000689195">
    <property type="component" value="Unassembled WGS sequence"/>
</dbReference>
<gene>
    <name evidence="1" type="ORF">PPENT_87.1.T1780032</name>
</gene>
<protein>
    <submittedName>
        <fullName evidence="1">Uncharacterized protein</fullName>
    </submittedName>
</protein>
<dbReference type="EMBL" id="CAJJDO010000178">
    <property type="protein sequence ID" value="CAD8213432.1"/>
    <property type="molecule type" value="Genomic_DNA"/>
</dbReference>
<dbReference type="AlphaFoldDB" id="A0A8S1YPE3"/>
<comment type="caution">
    <text evidence="1">The sequence shown here is derived from an EMBL/GenBank/DDBJ whole genome shotgun (WGS) entry which is preliminary data.</text>
</comment>
<keyword evidence="2" id="KW-1185">Reference proteome</keyword>
<proteinExistence type="predicted"/>
<evidence type="ECO:0000313" key="1">
    <source>
        <dbReference type="EMBL" id="CAD8213432.1"/>
    </source>
</evidence>
<name>A0A8S1YPE3_9CILI</name>
<evidence type="ECO:0000313" key="2">
    <source>
        <dbReference type="Proteomes" id="UP000689195"/>
    </source>
</evidence>
<accession>A0A8S1YPE3</accession>
<sequence length="333" mass="39951">MNEIIKICKELSNRYIQSINLHIKQLEGNLKSFQEIIEKKFIIQRSKYLLIQIREIIINIRTNILGLKSNHYSKIIEKQLELDKKLNNKFEQQMQEFQIYNQIEQQNPKYQDIENDQKITNLENQINSFLSKRLQQSVLNEQFQQLQQNNCKLDNYQAQIIQKIITVQDKLKEQQKNCANEQGIFSQNFELKINYLERLKTHLNSISFCNSIQNEFQIKTNEKILNLEKEKMRLYKENKFQYNKKLKEFSQKAFNQYCLLILLNPYQPQFNSNCKLAAYQVIKPSSLRRIWISCNATSITQRQGNNIHFQNKQIQQVGRNWNLPFVNSLRFSL</sequence>